<dbReference type="KEGG" id="hne:HNE_2278"/>
<organism evidence="2 3">
    <name type="scientific">Hyphomonas neptunium (strain ATCC 15444)</name>
    <dbReference type="NCBI Taxonomy" id="228405"/>
    <lineage>
        <taxon>Bacteria</taxon>
        <taxon>Pseudomonadati</taxon>
        <taxon>Pseudomonadota</taxon>
        <taxon>Alphaproteobacteria</taxon>
        <taxon>Hyphomonadales</taxon>
        <taxon>Hyphomonadaceae</taxon>
        <taxon>Hyphomonas</taxon>
    </lineage>
</organism>
<proteinExistence type="predicted"/>
<accession>Q0BZX0</accession>
<protein>
    <submittedName>
        <fullName evidence="2">Uncharacterized protein</fullName>
    </submittedName>
</protein>
<dbReference type="AlphaFoldDB" id="Q0BZX0"/>
<evidence type="ECO:0000256" key="1">
    <source>
        <dbReference type="SAM" id="MobiDB-lite"/>
    </source>
</evidence>
<dbReference type="Proteomes" id="UP000001959">
    <property type="component" value="Chromosome"/>
</dbReference>
<evidence type="ECO:0000313" key="2">
    <source>
        <dbReference type="EMBL" id="ABI76434.1"/>
    </source>
</evidence>
<evidence type="ECO:0000313" key="3">
    <source>
        <dbReference type="Proteomes" id="UP000001959"/>
    </source>
</evidence>
<sequence>MVVRRTSRAEMNTHWPGTTTVSIVSASSKSGSPERSTAFTAFPPPWHTCNTGVESTCAPSGKGWLTKTGTTSLPFAVTRMGGGTWAKAGAASAAASAIRKAFRIMMVLRSRDSVFQEVA</sequence>
<keyword evidence="3" id="KW-1185">Reference proteome</keyword>
<dbReference type="EMBL" id="CP000158">
    <property type="protein sequence ID" value="ABI76434.1"/>
    <property type="molecule type" value="Genomic_DNA"/>
</dbReference>
<dbReference type="HOGENOM" id="CLU_2058174_0_0_5"/>
<feature type="region of interest" description="Disordered" evidence="1">
    <location>
        <begin position="24"/>
        <end position="43"/>
    </location>
</feature>
<name>Q0BZX0_HYPNA</name>
<reference evidence="2 3" key="1">
    <citation type="journal article" date="2006" name="J. Bacteriol.">
        <title>Comparative genomic evidence for a close relationship between the dimorphic prosthecate bacteria Hyphomonas neptunium and Caulobacter crescentus.</title>
        <authorList>
            <person name="Badger J.H."/>
            <person name="Hoover T.R."/>
            <person name="Brun Y.V."/>
            <person name="Weiner R.M."/>
            <person name="Laub M.T."/>
            <person name="Alexandre G."/>
            <person name="Mrazek J."/>
            <person name="Ren Q."/>
            <person name="Paulsen I.T."/>
            <person name="Nelson K.E."/>
            <person name="Khouri H.M."/>
            <person name="Radune D."/>
            <person name="Sosa J."/>
            <person name="Dodson R.J."/>
            <person name="Sullivan S.A."/>
            <person name="Rosovitz M.J."/>
            <person name="Madupu R."/>
            <person name="Brinkac L.M."/>
            <person name="Durkin A.S."/>
            <person name="Daugherty S.C."/>
            <person name="Kothari S.P."/>
            <person name="Giglio M.G."/>
            <person name="Zhou L."/>
            <person name="Haft D.H."/>
            <person name="Selengut J.D."/>
            <person name="Davidsen T.M."/>
            <person name="Yang Q."/>
            <person name="Zafar N."/>
            <person name="Ward N.L."/>
        </authorList>
    </citation>
    <scope>NUCLEOTIDE SEQUENCE [LARGE SCALE GENOMIC DNA]</scope>
    <source>
        <strain evidence="2 3">ATCC 15444</strain>
    </source>
</reference>
<dbReference type="STRING" id="228405.HNE_2278"/>
<gene>
    <name evidence="2" type="ordered locus">HNE_2278</name>
</gene>